<feature type="domain" description="Secretion system C-terminal sorting" evidence="2">
    <location>
        <begin position="298"/>
        <end position="359"/>
    </location>
</feature>
<dbReference type="Proteomes" id="UP001285855">
    <property type="component" value="Unassembled WGS sequence"/>
</dbReference>
<dbReference type="EMBL" id="JAXDAE010000015">
    <property type="protein sequence ID" value="MDY2588311.1"/>
    <property type="molecule type" value="Genomic_DNA"/>
</dbReference>
<name>A0ABU5EQH2_9FLAO</name>
<organism evidence="3 4">
    <name type="scientific">Winogradskyella aquimaris</name>
    <dbReference type="NCBI Taxonomy" id="864074"/>
    <lineage>
        <taxon>Bacteria</taxon>
        <taxon>Pseudomonadati</taxon>
        <taxon>Bacteroidota</taxon>
        <taxon>Flavobacteriia</taxon>
        <taxon>Flavobacteriales</taxon>
        <taxon>Flavobacteriaceae</taxon>
        <taxon>Winogradskyella</taxon>
    </lineage>
</organism>
<reference evidence="3 4" key="1">
    <citation type="submission" date="2023-11" db="EMBL/GenBank/DDBJ databases">
        <title>Winogradskyella pelagius sp. nov., isolated from coastal sediment.</title>
        <authorList>
            <person name="Li F."/>
        </authorList>
    </citation>
    <scope>NUCLEOTIDE SEQUENCE [LARGE SCALE GENOMIC DNA]</scope>
    <source>
        <strain evidence="3 4">KCTC 23502</strain>
    </source>
</reference>
<dbReference type="Pfam" id="PF18962">
    <property type="entry name" value="Por_Secre_tail"/>
    <property type="match status" value="1"/>
</dbReference>
<dbReference type="InterPro" id="IPR026444">
    <property type="entry name" value="Secre_tail"/>
</dbReference>
<protein>
    <submittedName>
        <fullName evidence="3">T9SS type A sorting domain-containing protein</fullName>
    </submittedName>
</protein>
<evidence type="ECO:0000256" key="1">
    <source>
        <dbReference type="ARBA" id="ARBA00022729"/>
    </source>
</evidence>
<keyword evidence="1" id="KW-0732">Signal</keyword>
<keyword evidence="4" id="KW-1185">Reference proteome</keyword>
<dbReference type="RefSeq" id="WP_320556659.1">
    <property type="nucleotide sequence ID" value="NZ_JAXDAE010000015.1"/>
</dbReference>
<evidence type="ECO:0000313" key="4">
    <source>
        <dbReference type="Proteomes" id="UP001285855"/>
    </source>
</evidence>
<sequence>MRTTFCFVIFWLLSFFWLGAQQFILETALDANVNETSGLLYINNTLITHNDSANTNQLFEIDIATGNVFRTVTITNATNVDWEDLTQDGTYIFIGDFGNYEGDRTNLKVYRIAIADFLINTTVTADVINFSYADQSDFTTSPFATNFDAESLIHYNNSLYVFTRNWLDGNTNIYELPKTPGSYSISKVDTLTAGGLVSGATYNTLSNKIMITGFDNNGSFLIELNGFNSGLFSNGSVTKTSIAVPENYSFQIEGVYPINADEYYITAEENGTLQSALYSFNASTLSVDEIESTPISFYPNPASSKIILNKDHLNSKIYSSTGQLVKTSTRKQIDVSDLNAGIYFITIEDPEVHITTRKHLIIN</sequence>
<proteinExistence type="predicted"/>
<comment type="caution">
    <text evidence="3">The sequence shown here is derived from an EMBL/GenBank/DDBJ whole genome shotgun (WGS) entry which is preliminary data.</text>
</comment>
<evidence type="ECO:0000259" key="2">
    <source>
        <dbReference type="Pfam" id="PF18962"/>
    </source>
</evidence>
<accession>A0ABU5EQH2</accession>
<dbReference type="NCBIfam" id="TIGR04183">
    <property type="entry name" value="Por_Secre_tail"/>
    <property type="match status" value="1"/>
</dbReference>
<gene>
    <name evidence="3" type="ORF">SNF14_13260</name>
</gene>
<evidence type="ECO:0000313" key="3">
    <source>
        <dbReference type="EMBL" id="MDY2588311.1"/>
    </source>
</evidence>